<keyword evidence="3" id="KW-1185">Reference proteome</keyword>
<evidence type="ECO:0000313" key="2">
    <source>
        <dbReference type="EMBL" id="QKW52839.1"/>
    </source>
</evidence>
<accession>A0A7H8NED0</accession>
<evidence type="ECO:0000313" key="3">
    <source>
        <dbReference type="Proteomes" id="UP000509303"/>
    </source>
</evidence>
<organism evidence="2 3">
    <name type="scientific">Streptomyces buecherae</name>
    <dbReference type="NCBI Taxonomy" id="2763006"/>
    <lineage>
        <taxon>Bacteria</taxon>
        <taxon>Bacillati</taxon>
        <taxon>Actinomycetota</taxon>
        <taxon>Actinomycetes</taxon>
        <taxon>Kitasatosporales</taxon>
        <taxon>Streptomycetaceae</taxon>
        <taxon>Streptomyces</taxon>
    </lineage>
</organism>
<feature type="region of interest" description="Disordered" evidence="1">
    <location>
        <begin position="425"/>
        <end position="446"/>
    </location>
</feature>
<proteinExistence type="predicted"/>
<dbReference type="AlphaFoldDB" id="A0A7H8NED0"/>
<dbReference type="Proteomes" id="UP000509303">
    <property type="component" value="Chromosome"/>
</dbReference>
<sequence>MARTTRQTINALRRPASVHLHSTQELVAQVESAAALVDKRRRERGQSTLRRKPTLHPVVGTKSVTTLELTPWRVLHALARGYMLSGQGTGHGLAEHWLSLKFCEALDANRARSMVLTERGKTPESWYKGMQARELAVGFGLAAAEHIVQQRYPDHIISVVDTGIVLRAGWAPSVSRRSKSARPRPDYILEAWKPGEPSKITFVACRGNHQRPTRRSGKTRHTTVQQLVKGAELTEGMQIGDWNTTPSLMISTELIGQGGIVVNVLESPGHTQLPLRTPGTPGNADDEIKDNPGIPYLNAIQVPSRGGRRAHRADGFQVGPDDMAWFGQLLARTGAAGLTAFAGGGPRTARYLTAHQGQKYYQVPVFAATSSVDDAELHVGDTKFVGTDHVFRLGSVRVEAFSGVASELYELLKDGRVEEYRRATYERSKEGAYTTDERTGPLSLQPDGTAMALRILPLRQQRR</sequence>
<feature type="compositionally biased region" description="Basic and acidic residues" evidence="1">
    <location>
        <begin position="425"/>
        <end position="439"/>
    </location>
</feature>
<evidence type="ECO:0000256" key="1">
    <source>
        <dbReference type="SAM" id="MobiDB-lite"/>
    </source>
</evidence>
<reference evidence="2 3" key="1">
    <citation type="submission" date="2020-06" db="EMBL/GenBank/DDBJ databases">
        <title>Genome mining for natural products.</title>
        <authorList>
            <person name="Zhang B."/>
            <person name="Shi J."/>
            <person name="Ge H."/>
        </authorList>
    </citation>
    <scope>NUCLEOTIDE SEQUENCE [LARGE SCALE GENOMIC DNA]</scope>
    <source>
        <strain evidence="2 3">NA00687</strain>
    </source>
</reference>
<dbReference type="EMBL" id="CP054929">
    <property type="protein sequence ID" value="QKW52839.1"/>
    <property type="molecule type" value="Genomic_DNA"/>
</dbReference>
<name>A0A7H8NED0_9ACTN</name>
<protein>
    <submittedName>
        <fullName evidence="2">Uncharacterized protein</fullName>
    </submittedName>
</protein>
<gene>
    <name evidence="2" type="ORF">HUT08_28565</name>
</gene>